<feature type="region of interest" description="Disordered" evidence="3">
    <location>
        <begin position="1"/>
        <end position="31"/>
    </location>
</feature>
<feature type="region of interest" description="Disordered" evidence="3">
    <location>
        <begin position="52"/>
        <end position="86"/>
    </location>
</feature>
<dbReference type="PANTHER" id="PTHR16046">
    <property type="entry name" value="SMC5-SMC6 COMPLEX LOCALIZATION FACTOR 2"/>
    <property type="match status" value="1"/>
</dbReference>
<feature type="compositionally biased region" description="Polar residues" evidence="3">
    <location>
        <begin position="464"/>
        <end position="477"/>
    </location>
</feature>
<accession>A0A3B3S8B6</accession>
<dbReference type="Proteomes" id="UP000261540">
    <property type="component" value="Unplaced"/>
</dbReference>
<evidence type="ECO:0000256" key="3">
    <source>
        <dbReference type="SAM" id="MobiDB-lite"/>
    </source>
</evidence>
<feature type="compositionally biased region" description="Basic and acidic residues" evidence="3">
    <location>
        <begin position="184"/>
        <end position="199"/>
    </location>
</feature>
<feature type="compositionally biased region" description="Polar residues" evidence="3">
    <location>
        <begin position="992"/>
        <end position="1006"/>
    </location>
</feature>
<evidence type="ECO:0000256" key="2">
    <source>
        <dbReference type="SAM" id="Coils"/>
    </source>
</evidence>
<dbReference type="PANTHER" id="PTHR16046:SF9">
    <property type="entry name" value="SMC5-SMC6 COMPLEX LOCALIZATION FACTOR PROTEIN 2"/>
    <property type="match status" value="1"/>
</dbReference>
<feature type="compositionally biased region" description="Polar residues" evidence="3">
    <location>
        <begin position="19"/>
        <end position="31"/>
    </location>
</feature>
<reference evidence="5" key="2">
    <citation type="submission" date="2025-09" db="UniProtKB">
        <authorList>
            <consortium name="Ensembl"/>
        </authorList>
    </citation>
    <scope>IDENTIFICATION</scope>
</reference>
<evidence type="ECO:0000259" key="4">
    <source>
        <dbReference type="Pfam" id="PF14816"/>
    </source>
</evidence>
<feature type="compositionally biased region" description="Polar residues" evidence="3">
    <location>
        <begin position="309"/>
        <end position="328"/>
    </location>
</feature>
<dbReference type="STRING" id="1676925.ENSPKIP00000026708"/>
<evidence type="ECO:0000313" key="6">
    <source>
        <dbReference type="Proteomes" id="UP000261540"/>
    </source>
</evidence>
<dbReference type="Ensembl" id="ENSPKIT00000007467.1">
    <property type="protein sequence ID" value="ENSPKIP00000026708.1"/>
    <property type="gene ID" value="ENSPKIG00000009055.1"/>
</dbReference>
<feature type="domain" description="Coiled-coil SMC6 And NSE5 INteracting (CANIN)" evidence="4">
    <location>
        <begin position="489"/>
        <end position="848"/>
    </location>
</feature>
<feature type="region of interest" description="Disordered" evidence="3">
    <location>
        <begin position="144"/>
        <end position="211"/>
    </location>
</feature>
<dbReference type="InterPro" id="IPR044276">
    <property type="entry name" value="CANIN_dom"/>
</dbReference>
<organism evidence="5 6">
    <name type="scientific">Paramormyrops kingsleyae</name>
    <dbReference type="NCBI Taxonomy" id="1676925"/>
    <lineage>
        <taxon>Eukaryota</taxon>
        <taxon>Metazoa</taxon>
        <taxon>Chordata</taxon>
        <taxon>Craniata</taxon>
        <taxon>Vertebrata</taxon>
        <taxon>Euteleostomi</taxon>
        <taxon>Actinopterygii</taxon>
        <taxon>Neopterygii</taxon>
        <taxon>Teleostei</taxon>
        <taxon>Osteoglossocephala</taxon>
        <taxon>Osteoglossomorpha</taxon>
        <taxon>Osteoglossiformes</taxon>
        <taxon>Mormyridae</taxon>
        <taxon>Paramormyrops</taxon>
    </lineage>
</organism>
<feature type="compositionally biased region" description="Polar residues" evidence="3">
    <location>
        <begin position="76"/>
        <end position="86"/>
    </location>
</feature>
<feature type="compositionally biased region" description="Low complexity" evidence="3">
    <location>
        <begin position="372"/>
        <end position="382"/>
    </location>
</feature>
<evidence type="ECO:0000256" key="1">
    <source>
        <dbReference type="ARBA" id="ARBA00010311"/>
    </source>
</evidence>
<name>A0A3B3S8B6_9TELE</name>
<reference evidence="5" key="1">
    <citation type="submission" date="2025-08" db="UniProtKB">
        <authorList>
            <consortium name="Ensembl"/>
        </authorList>
    </citation>
    <scope>IDENTIFICATION</scope>
</reference>
<proteinExistence type="inferred from homology"/>
<feature type="coiled-coil region" evidence="2">
    <location>
        <begin position="517"/>
        <end position="544"/>
    </location>
</feature>
<comment type="similarity">
    <text evidence="1">Belongs to the FAM178 family.</text>
</comment>
<sequence>MYMALTTRDPVPQSPMAHMTQQGTTPGKGTAMSSLRQHFEVLVRDFIPLGGPRHAGVDDKRSRHSKPGVRFLEPPQKTNQTQRSANSLSRQALVLEKPEMKMQVPSVLLKRIPNSSSASLAATGSASLHAGAVHREWDPGYRSNQVRSRSLEGATPGCSTQVPSSPRIHSGLPALLPRSSETPHQPENESPKQTHDSQIRHGGASAEQSPRMSVPINAAVGGSAAVCPSSSVKRKAGPAVEGMWQGKRAYSGTLGSDITGLRPTRDLGLNKEENSPGVKVLQPDKPATPLCSQQAQNTREAKLGEPAQAISQTQMEASRVHQTWSSTSGHRKLESNQTKGQPVGKPPWRQPVGHGMDSNQRLVSATTPPPTDQSDTTTETCDPISETALKALPDSPVKPKSNTSSSRSVAAPCVPDRWDPLDLELELDLGLGACQLSSSSESEDEPLLSLQQILERSAQPPTTPQKGTFSEPGTPQTKALLPPMKNSQLGPYRNTLETMLKEKEHNARLKDIEMKVLLSCKENLQKLEEQSEEVTEEAVSQEHRDFLQRFYLVSSAIPDLHPGEEIFMLANFGRLFSLQNLDLRRCAVTPQNVVQKTLLQADAEKLPLLVSAGLLLKAYRSVPCPPAVSFLLFQMMSIHPDRKTSTQILRSMKHIAIMAAEQIVENKNREFQVWTPSLREVALIFLNMGVPFITLFTLQSLQPPFSEGDLLQSELIQTEHVQDTKPVTFPEHNVENVIKYLALSTSLASKAYSDDELFLLLTATCKLSLETRLQLLTTEDLRFLLEMLLDNSRDWDTQLPRICLALADLSDDHHNLRRLVHLLPHTKRGKQLRRHVSVTIISKLLDHRFSYKPTNSDFQLAVLRPFIPHMRPSLLLKVQFPVREGQAPEDGVTSQDQQAYYLCYSLLILINEASNFESLPLGQKKHLHILSAELEKHIKCDIRETEKCLYRSKVKDFVARIYTRWQILLQKSGPSEGLLYDYWQPLPEDAGSDSQQSQSNTCQDATICTDVPEPDRSSSSPSQLAALLPDDGHTLSMLFTYIK</sequence>
<feature type="region of interest" description="Disordered" evidence="3">
    <location>
        <begin position="267"/>
        <end position="411"/>
    </location>
</feature>
<feature type="region of interest" description="Disordered" evidence="3">
    <location>
        <begin position="989"/>
        <end position="1025"/>
    </location>
</feature>
<feature type="region of interest" description="Disordered" evidence="3">
    <location>
        <begin position="457"/>
        <end position="490"/>
    </location>
</feature>
<dbReference type="AlphaFoldDB" id="A0A3B3S8B6"/>
<dbReference type="InterPro" id="IPR026161">
    <property type="entry name" value="FAM178"/>
</dbReference>
<evidence type="ECO:0000313" key="5">
    <source>
        <dbReference type="Ensembl" id="ENSPKIP00000026708.1"/>
    </source>
</evidence>
<dbReference type="Pfam" id="PF14816">
    <property type="entry name" value="CANIN"/>
    <property type="match status" value="1"/>
</dbReference>
<keyword evidence="6" id="KW-1185">Reference proteome</keyword>
<protein>
    <recommendedName>
        <fullName evidence="4">Coiled-coil SMC6 And NSE5 INteracting (CANIN) domain-containing protein</fullName>
    </recommendedName>
</protein>
<dbReference type="GeneTree" id="ENSGT00530000064017"/>
<keyword evidence="2" id="KW-0175">Coiled coil</keyword>